<dbReference type="GO" id="GO:0005634">
    <property type="term" value="C:nucleus"/>
    <property type="evidence" value="ECO:0007669"/>
    <property type="project" value="UniProtKB-SubCell"/>
</dbReference>
<keyword evidence="5" id="KW-0963">Cytoplasm</keyword>
<keyword evidence="8" id="KW-0378">Hydrolase</keyword>
<evidence type="ECO:0000256" key="9">
    <source>
        <dbReference type="ARBA" id="ARBA00022807"/>
    </source>
</evidence>
<dbReference type="SUPFAM" id="SSF54001">
    <property type="entry name" value="Cysteine proteinases"/>
    <property type="match status" value="1"/>
</dbReference>
<dbReference type="GO" id="GO:0050821">
    <property type="term" value="P:protein stabilization"/>
    <property type="evidence" value="ECO:0007669"/>
    <property type="project" value="TreeGrafter"/>
</dbReference>
<keyword evidence="6" id="KW-0645">Protease</keyword>
<dbReference type="EC" id="3.4.19.12" evidence="4"/>
<dbReference type="InterPro" id="IPR003323">
    <property type="entry name" value="OTU_dom"/>
</dbReference>
<dbReference type="InterPro" id="IPR038765">
    <property type="entry name" value="Papain-like_cys_pep_sf"/>
</dbReference>
<dbReference type="AlphaFoldDB" id="A0A6J2UZD3"/>
<comment type="subcellular location">
    <subcellularLocation>
        <location evidence="3">Cytoplasm</location>
    </subcellularLocation>
    <subcellularLocation>
        <location evidence="2">Nucleus</location>
    </subcellularLocation>
</comment>
<evidence type="ECO:0000259" key="15">
    <source>
        <dbReference type="PROSITE" id="PS50802"/>
    </source>
</evidence>
<dbReference type="Gene3D" id="3.90.70.80">
    <property type="match status" value="1"/>
</dbReference>
<feature type="compositionally biased region" description="Basic and acidic residues" evidence="14">
    <location>
        <begin position="338"/>
        <end position="355"/>
    </location>
</feature>
<dbReference type="PANTHER" id="PTHR12419:SF7">
    <property type="entry name" value="OTU DOMAIN-CONTAINING PROTEIN 3"/>
    <property type="match status" value="1"/>
</dbReference>
<evidence type="ECO:0000256" key="4">
    <source>
        <dbReference type="ARBA" id="ARBA00012759"/>
    </source>
</evidence>
<evidence type="ECO:0000256" key="8">
    <source>
        <dbReference type="ARBA" id="ARBA00022801"/>
    </source>
</evidence>
<evidence type="ECO:0000256" key="14">
    <source>
        <dbReference type="SAM" id="MobiDB-lite"/>
    </source>
</evidence>
<keyword evidence="9" id="KW-0788">Thiol protease</keyword>
<evidence type="ECO:0000256" key="6">
    <source>
        <dbReference type="ARBA" id="ARBA00022670"/>
    </source>
</evidence>
<comment type="catalytic activity">
    <reaction evidence="1">
        <text>Thiol-dependent hydrolysis of ester, thioester, amide, peptide and isopeptide bonds formed by the C-terminal Gly of ubiquitin (a 76-residue protein attached to proteins as an intracellular targeting signal).</text>
        <dbReference type="EC" id="3.4.19.12"/>
    </reaction>
</comment>
<dbReference type="GeneID" id="115807896"/>
<evidence type="ECO:0000256" key="2">
    <source>
        <dbReference type="ARBA" id="ARBA00004123"/>
    </source>
</evidence>
<accession>A0A6J2UZD3</accession>
<evidence type="ECO:0000256" key="7">
    <source>
        <dbReference type="ARBA" id="ARBA00022786"/>
    </source>
</evidence>
<dbReference type="Proteomes" id="UP000504632">
    <property type="component" value="Chromosome 3"/>
</dbReference>
<dbReference type="Pfam" id="PF02338">
    <property type="entry name" value="OTU"/>
    <property type="match status" value="1"/>
</dbReference>
<feature type="domain" description="OTU" evidence="15">
    <location>
        <begin position="60"/>
        <end position="184"/>
    </location>
</feature>
<evidence type="ECO:0000256" key="13">
    <source>
        <dbReference type="ARBA" id="ARBA00074859"/>
    </source>
</evidence>
<keyword evidence="7" id="KW-0833">Ubl conjugation pathway</keyword>
<gene>
    <name evidence="17" type="primary">otud3</name>
</gene>
<dbReference type="RefSeq" id="XP_030624953.1">
    <property type="nucleotide sequence ID" value="XM_030769093.1"/>
</dbReference>
<dbReference type="PANTHER" id="PTHR12419">
    <property type="entry name" value="OTU DOMAIN CONTAINING PROTEIN"/>
    <property type="match status" value="1"/>
</dbReference>
<dbReference type="PROSITE" id="PS50802">
    <property type="entry name" value="OTU"/>
    <property type="match status" value="1"/>
</dbReference>
<feature type="compositionally biased region" description="Basic and acidic residues" evidence="14">
    <location>
        <begin position="14"/>
        <end position="42"/>
    </location>
</feature>
<comment type="function">
    <text evidence="12">Deubiquitinating enzyme that hydrolyzes 'Lys-6'- and 'Lys-11'-linked polyubiquitin. Also hydrolyzes heterotypic (mixed and branched) and homotypic chains. Important regulator of energy metabolism. Glucose and fatty acids trigger its nuclear translocation by CBP-dependent acetylation. In the nucleus, deubiquitinates and stabilizes the nuclear receptor PPARD regulating the expression of various genes involved in glucose and lipid metabolism and oxidative phosphorylation. Also acts as a negative regulator of the ribosome quality control (RQC) by mediating deubiquitination of 40S ribosomal proteins RPS10/eS10 and RPS20/uS10, thereby antagonizing ZNF598-mediated 40S ubiquitination.</text>
</comment>
<evidence type="ECO:0000256" key="10">
    <source>
        <dbReference type="ARBA" id="ARBA00022990"/>
    </source>
</evidence>
<feature type="compositionally biased region" description="Polar residues" evidence="14">
    <location>
        <begin position="317"/>
        <end position="329"/>
    </location>
</feature>
<feature type="region of interest" description="Disordered" evidence="14">
    <location>
        <begin position="201"/>
        <end position="221"/>
    </location>
</feature>
<reference evidence="17" key="1">
    <citation type="submission" date="2025-08" db="UniProtKB">
        <authorList>
            <consortium name="RefSeq"/>
        </authorList>
    </citation>
    <scope>IDENTIFICATION</scope>
</reference>
<sequence>MSRKQTGKPVRGNRKYDLERKRDERAARRALAKDRKNRPRGEDEGEEFVSFSNQLQALGLKLREIPGDGNCLFRALGDQLEGHSQNHLRLRQETVQYMMSHRQDFEPFVEDDVPFTQHLSNLSQPGTFAGNDAIVAFARSHQLKVVIHQLNAPLWEINGAEKPLCRELHIAYRYGDHYDSVRHIGDNSESPAHLRIENLNNSRQLGDGQRERQRAPSLSQLPSEDEEVILSSFLNSNSNSQSSCQSRPLLACPWDNSCSLSMLFLLFLTGQGENLCQSSATSHAEWLEPELRNQSSNVLCDSRTETRPLCQGMPTECSVNLSPPEGSTSHKPRISNKQRKEQQRLEKKKRQEERHRQKVLQGKTSHDQNQNLPEPVTLVPALNTLSI</sequence>
<name>A0A6J2UZD3_CHACN</name>
<dbReference type="FunFam" id="3.90.70.80:FF:000005">
    <property type="entry name" value="OTU domain-containing protein 3"/>
    <property type="match status" value="1"/>
</dbReference>
<dbReference type="OrthoDB" id="415023at2759"/>
<keyword evidence="10" id="KW-0007">Acetylation</keyword>
<evidence type="ECO:0000256" key="11">
    <source>
        <dbReference type="ARBA" id="ARBA00023242"/>
    </source>
</evidence>
<organism evidence="16 17">
    <name type="scientific">Chanos chanos</name>
    <name type="common">Milkfish</name>
    <name type="synonym">Mugil chanos</name>
    <dbReference type="NCBI Taxonomy" id="29144"/>
    <lineage>
        <taxon>Eukaryota</taxon>
        <taxon>Metazoa</taxon>
        <taxon>Chordata</taxon>
        <taxon>Craniata</taxon>
        <taxon>Vertebrata</taxon>
        <taxon>Euteleostomi</taxon>
        <taxon>Actinopterygii</taxon>
        <taxon>Neopterygii</taxon>
        <taxon>Teleostei</taxon>
        <taxon>Ostariophysi</taxon>
        <taxon>Gonorynchiformes</taxon>
        <taxon>Chanidae</taxon>
        <taxon>Chanos</taxon>
    </lineage>
</organism>
<dbReference type="InParanoid" id="A0A6J2UZD3"/>
<keyword evidence="16" id="KW-1185">Reference proteome</keyword>
<evidence type="ECO:0000313" key="16">
    <source>
        <dbReference type="Proteomes" id="UP000504632"/>
    </source>
</evidence>
<dbReference type="GO" id="GO:0005737">
    <property type="term" value="C:cytoplasm"/>
    <property type="evidence" value="ECO:0007669"/>
    <property type="project" value="UniProtKB-SubCell"/>
</dbReference>
<dbReference type="CDD" id="cd22770">
    <property type="entry name" value="OTU_OTUD3"/>
    <property type="match status" value="1"/>
</dbReference>
<dbReference type="GO" id="GO:0006508">
    <property type="term" value="P:proteolysis"/>
    <property type="evidence" value="ECO:0007669"/>
    <property type="project" value="UniProtKB-KW"/>
</dbReference>
<dbReference type="GO" id="GO:0044313">
    <property type="term" value="P:protein K6-linked deubiquitination"/>
    <property type="evidence" value="ECO:0007669"/>
    <property type="project" value="TreeGrafter"/>
</dbReference>
<evidence type="ECO:0000256" key="12">
    <source>
        <dbReference type="ARBA" id="ARBA00059041"/>
    </source>
</evidence>
<keyword evidence="11" id="KW-0539">Nucleus</keyword>
<evidence type="ECO:0000313" key="17">
    <source>
        <dbReference type="RefSeq" id="XP_030624953.1"/>
    </source>
</evidence>
<dbReference type="GO" id="GO:1990167">
    <property type="term" value="P:protein K27-linked deubiquitination"/>
    <property type="evidence" value="ECO:0007669"/>
    <property type="project" value="TreeGrafter"/>
</dbReference>
<evidence type="ECO:0000256" key="1">
    <source>
        <dbReference type="ARBA" id="ARBA00000707"/>
    </source>
</evidence>
<feature type="region of interest" description="Disordered" evidence="14">
    <location>
        <begin position="311"/>
        <end position="387"/>
    </location>
</feature>
<feature type="region of interest" description="Disordered" evidence="14">
    <location>
        <begin position="1"/>
        <end position="47"/>
    </location>
</feature>
<evidence type="ECO:0000256" key="5">
    <source>
        <dbReference type="ARBA" id="ARBA00022490"/>
    </source>
</evidence>
<dbReference type="GO" id="GO:0071108">
    <property type="term" value="P:protein K48-linked deubiquitination"/>
    <property type="evidence" value="ECO:0007669"/>
    <property type="project" value="TreeGrafter"/>
</dbReference>
<evidence type="ECO:0000256" key="3">
    <source>
        <dbReference type="ARBA" id="ARBA00004496"/>
    </source>
</evidence>
<proteinExistence type="predicted"/>
<dbReference type="GO" id="GO:0004843">
    <property type="term" value="F:cysteine-type deubiquitinase activity"/>
    <property type="evidence" value="ECO:0007669"/>
    <property type="project" value="UniProtKB-EC"/>
</dbReference>
<protein>
    <recommendedName>
        <fullName evidence="13">OTU domain-containing protein 3</fullName>
        <ecNumber evidence="4">3.4.19.12</ecNumber>
    </recommendedName>
</protein>
<dbReference type="CTD" id="23252"/>
<dbReference type="GO" id="GO:0035871">
    <property type="term" value="P:protein K11-linked deubiquitination"/>
    <property type="evidence" value="ECO:0007669"/>
    <property type="project" value="TreeGrafter"/>
</dbReference>
<dbReference type="InterPro" id="IPR050704">
    <property type="entry name" value="Peptidase_C85-like"/>
</dbReference>